<feature type="region of interest" description="Disordered" evidence="1">
    <location>
        <begin position="241"/>
        <end position="308"/>
    </location>
</feature>
<reference evidence="2 3" key="1">
    <citation type="journal article" date="2018" name="Sci. Rep.">
        <title>Genome sequence of the cauliflower mushroom Sparassis crispa (Hanabiratake) and its association with beneficial usage.</title>
        <authorList>
            <person name="Kiyama R."/>
            <person name="Furutani Y."/>
            <person name="Kawaguchi K."/>
            <person name="Nakanishi T."/>
        </authorList>
    </citation>
    <scope>NUCLEOTIDE SEQUENCE [LARGE SCALE GENOMIC DNA]</scope>
</reference>
<protein>
    <submittedName>
        <fullName evidence="2">Uncharacterized protein</fullName>
    </submittedName>
</protein>
<evidence type="ECO:0000313" key="3">
    <source>
        <dbReference type="Proteomes" id="UP000287166"/>
    </source>
</evidence>
<gene>
    <name evidence="2" type="ORF">SCP_0704710</name>
</gene>
<dbReference type="InParanoid" id="A0A401GU79"/>
<dbReference type="GeneID" id="38782201"/>
<dbReference type="OrthoDB" id="4230923at2759"/>
<dbReference type="Proteomes" id="UP000287166">
    <property type="component" value="Unassembled WGS sequence"/>
</dbReference>
<evidence type="ECO:0000313" key="2">
    <source>
        <dbReference type="EMBL" id="GBE85284.1"/>
    </source>
</evidence>
<organism evidence="2 3">
    <name type="scientific">Sparassis crispa</name>
    <dbReference type="NCBI Taxonomy" id="139825"/>
    <lineage>
        <taxon>Eukaryota</taxon>
        <taxon>Fungi</taxon>
        <taxon>Dikarya</taxon>
        <taxon>Basidiomycota</taxon>
        <taxon>Agaricomycotina</taxon>
        <taxon>Agaricomycetes</taxon>
        <taxon>Polyporales</taxon>
        <taxon>Sparassidaceae</taxon>
        <taxon>Sparassis</taxon>
    </lineage>
</organism>
<dbReference type="STRING" id="139825.A0A401GU79"/>
<feature type="compositionally biased region" description="Polar residues" evidence="1">
    <location>
        <begin position="264"/>
        <end position="290"/>
    </location>
</feature>
<sequence>MKSFLAHFGDQASCMKVHTYSTLAEFVPIACNSDSHDYLRFVEGNNNLDPGVIEEAHWIKAPERRTKGQKVAHLILRFNSPQAANRAVRDGLIIASKSVSVRKLICEPRRCLKCQKIAAPHIAKDCKQIHDTCANCASISHKTAECEVDLTDFKCCNCTHAGRTVTDHAAWDRDCPVFQEHCHHMKECQSESRYHFFPTVDPSSWELIGQLPIHAAAPQYAPAPIPAAPPSQNWANQAEDLYPQPDLFPHPSQARRAREHAQHTRSSPLPHSQLRQPQNPYGQRPNSRGSHASDKFSYDRASPTGFHV</sequence>
<proteinExistence type="predicted"/>
<comment type="caution">
    <text evidence="2">The sequence shown here is derived from an EMBL/GenBank/DDBJ whole genome shotgun (WGS) entry which is preliminary data.</text>
</comment>
<accession>A0A401GU79</accession>
<evidence type="ECO:0000256" key="1">
    <source>
        <dbReference type="SAM" id="MobiDB-lite"/>
    </source>
</evidence>
<dbReference type="EMBL" id="BFAD01000007">
    <property type="protein sequence ID" value="GBE85284.1"/>
    <property type="molecule type" value="Genomic_DNA"/>
</dbReference>
<dbReference type="AlphaFoldDB" id="A0A401GU79"/>
<keyword evidence="3" id="KW-1185">Reference proteome</keyword>
<name>A0A401GU79_9APHY</name>
<dbReference type="RefSeq" id="XP_027616197.1">
    <property type="nucleotide sequence ID" value="XM_027760396.1"/>
</dbReference>